<dbReference type="Proteomes" id="UP001174839">
    <property type="component" value="Unassembled WGS sequence"/>
</dbReference>
<protein>
    <submittedName>
        <fullName evidence="1">Uncharacterized protein</fullName>
    </submittedName>
</protein>
<sequence length="47" mass="5540">MITIRIMLEFKKGILDDDKMYAQIEKSEKQPQKKMLLEQDVANDVRG</sequence>
<evidence type="ECO:0000313" key="1">
    <source>
        <dbReference type="EMBL" id="MDM9632829.1"/>
    </source>
</evidence>
<keyword evidence="2" id="KW-1185">Reference proteome</keyword>
<dbReference type="RefSeq" id="WP_289726193.1">
    <property type="nucleotide sequence ID" value="NZ_JAUDUY010000021.1"/>
</dbReference>
<organism evidence="1 2">
    <name type="scientific">Robiginitalea aurantiaca</name>
    <dbReference type="NCBI Taxonomy" id="3056915"/>
    <lineage>
        <taxon>Bacteria</taxon>
        <taxon>Pseudomonadati</taxon>
        <taxon>Bacteroidota</taxon>
        <taxon>Flavobacteriia</taxon>
        <taxon>Flavobacteriales</taxon>
        <taxon>Flavobacteriaceae</taxon>
        <taxon>Robiginitalea</taxon>
    </lineage>
</organism>
<name>A0ABT7WJ37_9FLAO</name>
<comment type="caution">
    <text evidence="1">The sequence shown here is derived from an EMBL/GenBank/DDBJ whole genome shotgun (WGS) entry which is preliminary data.</text>
</comment>
<dbReference type="EMBL" id="JAUDUY010000021">
    <property type="protein sequence ID" value="MDM9632829.1"/>
    <property type="molecule type" value="Genomic_DNA"/>
</dbReference>
<gene>
    <name evidence="1" type="ORF">QU605_15240</name>
</gene>
<evidence type="ECO:0000313" key="2">
    <source>
        <dbReference type="Proteomes" id="UP001174839"/>
    </source>
</evidence>
<reference evidence="1" key="1">
    <citation type="submission" date="2023-06" db="EMBL/GenBank/DDBJ databases">
        <title>Robiginitalea aurantiacus sp. nov. and Algoriphagus sediminis sp. nov., isolated from coastal sediment.</title>
        <authorList>
            <person name="Zhou Z.Y."/>
            <person name="An J."/>
            <person name="Jia Y.W."/>
            <person name="Du Z.J."/>
        </authorList>
    </citation>
    <scope>NUCLEOTIDE SEQUENCE</scope>
    <source>
        <strain evidence="1">M39</strain>
    </source>
</reference>
<accession>A0ABT7WJ37</accession>
<proteinExistence type="predicted"/>